<dbReference type="Proteomes" id="UP001642483">
    <property type="component" value="Unassembled WGS sequence"/>
</dbReference>
<feature type="region of interest" description="Disordered" evidence="3">
    <location>
        <begin position="1"/>
        <end position="24"/>
    </location>
</feature>
<dbReference type="SMART" id="SM00028">
    <property type="entry name" value="TPR"/>
    <property type="match status" value="2"/>
</dbReference>
<evidence type="ECO:0000256" key="2">
    <source>
        <dbReference type="SAM" id="Coils"/>
    </source>
</evidence>
<name>A0ABP0GA15_CLALP</name>
<proteinExistence type="predicted"/>
<accession>A0ABP0GA15</accession>
<reference evidence="4 5" key="1">
    <citation type="submission" date="2024-02" db="EMBL/GenBank/DDBJ databases">
        <authorList>
            <person name="Daric V."/>
            <person name="Darras S."/>
        </authorList>
    </citation>
    <scope>NUCLEOTIDE SEQUENCE [LARGE SCALE GENOMIC DNA]</scope>
</reference>
<keyword evidence="5" id="KW-1185">Reference proteome</keyword>
<evidence type="ECO:0000256" key="1">
    <source>
        <dbReference type="PROSITE-ProRule" id="PRU00339"/>
    </source>
</evidence>
<dbReference type="SUPFAM" id="SSF48452">
    <property type="entry name" value="TPR-like"/>
    <property type="match status" value="1"/>
</dbReference>
<dbReference type="InterPro" id="IPR011990">
    <property type="entry name" value="TPR-like_helical_dom_sf"/>
</dbReference>
<feature type="repeat" description="TPR" evidence="1">
    <location>
        <begin position="213"/>
        <end position="246"/>
    </location>
</feature>
<dbReference type="InterPro" id="IPR019734">
    <property type="entry name" value="TPR_rpt"/>
</dbReference>
<sequence length="275" mass="31689">MASTDGKHAAENEEEVSSPPEESSLDKLKRLVGFLKVKLAEGDVDNADFLSAFQQVLLLKVSNQRDNCHEVFKDIIRVTHSLRERLEFNMSLFMVCFASTVCMTFSDPDIKIIKLNDCGHSANITVEHMRLLHKKSDIERHGIPTMRHLCNMLKPIETPSVALKAHILCKFLNHIGWCYFYINKYKDAAEHYSVALETITFDVDNAGEFFITGACCYQTGESYRLLQKYNDAAELFERAIEMYEEAQDVEEEEKKKCIDLSRDKLEKCRVREFLL</sequence>
<feature type="coiled-coil region" evidence="2">
    <location>
        <begin position="226"/>
        <end position="256"/>
    </location>
</feature>
<feature type="compositionally biased region" description="Basic and acidic residues" evidence="3">
    <location>
        <begin position="1"/>
        <end position="11"/>
    </location>
</feature>
<gene>
    <name evidence="4" type="ORF">CVLEPA_LOCUS20640</name>
</gene>
<evidence type="ECO:0000313" key="5">
    <source>
        <dbReference type="Proteomes" id="UP001642483"/>
    </source>
</evidence>
<dbReference type="EMBL" id="CAWYQH010000108">
    <property type="protein sequence ID" value="CAK8688646.1"/>
    <property type="molecule type" value="Genomic_DNA"/>
</dbReference>
<dbReference type="PROSITE" id="PS50005">
    <property type="entry name" value="TPR"/>
    <property type="match status" value="1"/>
</dbReference>
<organism evidence="4 5">
    <name type="scientific">Clavelina lepadiformis</name>
    <name type="common">Light-bulb sea squirt</name>
    <name type="synonym">Ascidia lepadiformis</name>
    <dbReference type="NCBI Taxonomy" id="159417"/>
    <lineage>
        <taxon>Eukaryota</taxon>
        <taxon>Metazoa</taxon>
        <taxon>Chordata</taxon>
        <taxon>Tunicata</taxon>
        <taxon>Ascidiacea</taxon>
        <taxon>Aplousobranchia</taxon>
        <taxon>Clavelinidae</taxon>
        <taxon>Clavelina</taxon>
    </lineage>
</organism>
<comment type="caution">
    <text evidence="4">The sequence shown here is derived from an EMBL/GenBank/DDBJ whole genome shotgun (WGS) entry which is preliminary data.</text>
</comment>
<evidence type="ECO:0000313" key="4">
    <source>
        <dbReference type="EMBL" id="CAK8688646.1"/>
    </source>
</evidence>
<evidence type="ECO:0000256" key="3">
    <source>
        <dbReference type="SAM" id="MobiDB-lite"/>
    </source>
</evidence>
<keyword evidence="2" id="KW-0175">Coiled coil</keyword>
<dbReference type="Gene3D" id="1.25.40.10">
    <property type="entry name" value="Tetratricopeptide repeat domain"/>
    <property type="match status" value="1"/>
</dbReference>
<keyword evidence="1" id="KW-0802">TPR repeat</keyword>
<protein>
    <submittedName>
        <fullName evidence="4">Uncharacterized protein</fullName>
    </submittedName>
</protein>